<organism evidence="2 3">
    <name type="scientific">Ajellomyces capsulatus (strain G186AR / H82 / ATCC MYA-2454 / RMSCC 2432)</name>
    <name type="common">Darling's disease fungus</name>
    <name type="synonym">Histoplasma capsulatum</name>
    <dbReference type="NCBI Taxonomy" id="447093"/>
    <lineage>
        <taxon>Eukaryota</taxon>
        <taxon>Fungi</taxon>
        <taxon>Dikarya</taxon>
        <taxon>Ascomycota</taxon>
        <taxon>Pezizomycotina</taxon>
        <taxon>Eurotiomycetes</taxon>
        <taxon>Eurotiomycetidae</taxon>
        <taxon>Onygenales</taxon>
        <taxon>Ajellomycetaceae</taxon>
        <taxon>Histoplasma</taxon>
    </lineage>
</organism>
<dbReference type="EMBL" id="GG663363">
    <property type="protein sequence ID" value="EEH11320.1"/>
    <property type="molecule type" value="Genomic_DNA"/>
</dbReference>
<keyword evidence="3" id="KW-1185">Reference proteome</keyword>
<dbReference type="RefSeq" id="XP_045291800.1">
    <property type="nucleotide sequence ID" value="XM_045427826.1"/>
</dbReference>
<dbReference type="AlphaFoldDB" id="C0NCD0"/>
<accession>C0NCD0</accession>
<protein>
    <submittedName>
        <fullName evidence="2">Uncharacterized protein</fullName>
    </submittedName>
</protein>
<dbReference type="HOGENOM" id="CLU_1739983_0_0_1"/>
<dbReference type="InParanoid" id="C0NCD0"/>
<evidence type="ECO:0000313" key="2">
    <source>
        <dbReference type="EMBL" id="EEH11320.1"/>
    </source>
</evidence>
<reference evidence="2" key="1">
    <citation type="submission" date="2009-02" db="EMBL/GenBank/DDBJ databases">
        <title>The Genome Sequence of Ajellomyces capsulatus strain G186AR.</title>
        <authorList>
            <consortium name="The Broad Institute Genome Sequencing Platform"/>
            <person name="Champion M."/>
            <person name="Cuomo C."/>
            <person name="Ma L.-J."/>
            <person name="Henn M.R."/>
            <person name="Sil A."/>
            <person name="Goldman B."/>
            <person name="Young S.K."/>
            <person name="Kodira C.D."/>
            <person name="Zeng Q."/>
            <person name="Koehrsen M."/>
            <person name="Alvarado L."/>
            <person name="Berlin A."/>
            <person name="Borenstein D."/>
            <person name="Chen Z."/>
            <person name="Engels R."/>
            <person name="Freedman E."/>
            <person name="Gellesch M."/>
            <person name="Goldberg J."/>
            <person name="Griggs A."/>
            <person name="Gujja S."/>
            <person name="Heiman D."/>
            <person name="Hepburn T."/>
            <person name="Howarth C."/>
            <person name="Jen D."/>
            <person name="Larson L."/>
            <person name="Lewis B."/>
            <person name="Mehta T."/>
            <person name="Park D."/>
            <person name="Pearson M."/>
            <person name="Roberts A."/>
            <person name="Saif S."/>
            <person name="Shea T."/>
            <person name="Shenoy N."/>
            <person name="Sisk P."/>
            <person name="Stolte C."/>
            <person name="Sykes S."/>
            <person name="Walk T."/>
            <person name="White J."/>
            <person name="Yandava C."/>
            <person name="Klein B."/>
            <person name="McEwen J.G."/>
            <person name="Puccia R."/>
            <person name="Goldman G.H."/>
            <person name="Felipe M.S."/>
            <person name="Nino-Vega G."/>
            <person name="San-Blas G."/>
            <person name="Taylor J."/>
            <person name="Mendoza L."/>
            <person name="Galagan J."/>
            <person name="Nusbaum C."/>
            <person name="Birren B."/>
        </authorList>
    </citation>
    <scope>NUCLEOTIDE SEQUENCE</scope>
    <source>
        <strain evidence="2">G186AR</strain>
    </source>
</reference>
<gene>
    <name evidence="2" type="ORF">HCBG_00776</name>
</gene>
<evidence type="ECO:0000256" key="1">
    <source>
        <dbReference type="SAM" id="MobiDB-lite"/>
    </source>
</evidence>
<proteinExistence type="predicted"/>
<feature type="compositionally biased region" description="Basic residues" evidence="1">
    <location>
        <begin position="92"/>
        <end position="103"/>
    </location>
</feature>
<evidence type="ECO:0000313" key="3">
    <source>
        <dbReference type="Proteomes" id="UP000001631"/>
    </source>
</evidence>
<feature type="compositionally biased region" description="Basic and acidic residues" evidence="1">
    <location>
        <begin position="77"/>
        <end position="87"/>
    </location>
</feature>
<name>C0NCD0_AJECG</name>
<feature type="region of interest" description="Disordered" evidence="1">
    <location>
        <begin position="25"/>
        <end position="115"/>
    </location>
</feature>
<dbReference type="GeneID" id="69033793"/>
<sequence>MWCTGMLYSDLLECSSKKWMQVRQSRTRGRQVGGCHGQKQAKARDRAGSPRRNSPDFGDQGFKGCEVEPRLVGTSELQREKRHEDQGPQKQQGKRRLRRRKRERTGEGGSTPAQEGWWWLGWMGQDGKGAIGIVMYCNIGESAAHNLRQG</sequence>
<dbReference type="Proteomes" id="UP000001631">
    <property type="component" value="Unassembled WGS sequence"/>
</dbReference>